<gene>
    <name evidence="2" type="ORF">FSZ17_06900</name>
</gene>
<organism evidence="2 3">
    <name type="scientific">Cytobacillus dafuensis</name>
    <name type="common">Bacillus dafuensis</name>
    <dbReference type="NCBI Taxonomy" id="1742359"/>
    <lineage>
        <taxon>Bacteria</taxon>
        <taxon>Bacillati</taxon>
        <taxon>Bacillota</taxon>
        <taxon>Bacilli</taxon>
        <taxon>Bacillales</taxon>
        <taxon>Bacillaceae</taxon>
        <taxon>Cytobacillus</taxon>
    </lineage>
</organism>
<protein>
    <submittedName>
        <fullName evidence="2">DUF4871 domain-containing protein</fullName>
    </submittedName>
</protein>
<evidence type="ECO:0000256" key="1">
    <source>
        <dbReference type="SAM" id="SignalP"/>
    </source>
</evidence>
<feature type="chain" id="PRO_5039562974" evidence="1">
    <location>
        <begin position="18"/>
        <end position="164"/>
    </location>
</feature>
<dbReference type="Pfam" id="PF16167">
    <property type="entry name" value="DUF4871"/>
    <property type="match status" value="1"/>
</dbReference>
<dbReference type="EMBL" id="CP042593">
    <property type="protein sequence ID" value="QED46996.1"/>
    <property type="molecule type" value="Genomic_DNA"/>
</dbReference>
<dbReference type="InterPro" id="IPR032366">
    <property type="entry name" value="DUF4871"/>
</dbReference>
<evidence type="ECO:0000313" key="2">
    <source>
        <dbReference type="EMBL" id="QED46996.1"/>
    </source>
</evidence>
<dbReference type="AlphaFoldDB" id="A0A5B8Z6H7"/>
<proteinExistence type="predicted"/>
<dbReference type="RefSeq" id="WP_057776673.1">
    <property type="nucleotide sequence ID" value="NZ_CP042593.1"/>
</dbReference>
<sequence length="164" mass="18719">MRTTLLFLISVFFVISACSPNSQNTKIEDKQKDGEEKISYNLTPTFITEGHEMRGIEGRIGFLNLKFKAKESQKVLWHFWGEENEISGTFKLEGTHLLSGKKTPLLVNLNTHEKIYESIQPYTQANLGAIKSMPSTLLFEEPGVWQLNVFIDNKHFAELVVEVD</sequence>
<keyword evidence="3" id="KW-1185">Reference proteome</keyword>
<dbReference type="OrthoDB" id="2381403at2"/>
<name>A0A5B8Z6H7_CYTDA</name>
<dbReference type="PROSITE" id="PS51257">
    <property type="entry name" value="PROKAR_LIPOPROTEIN"/>
    <property type="match status" value="1"/>
</dbReference>
<dbReference type="Proteomes" id="UP000321555">
    <property type="component" value="Chromosome"/>
</dbReference>
<reference evidence="3" key="1">
    <citation type="submission" date="2019-08" db="EMBL/GenBank/DDBJ databases">
        <authorList>
            <person name="Zheng X."/>
        </authorList>
    </citation>
    <scope>NUCLEOTIDE SEQUENCE [LARGE SCALE GENOMIC DNA]</scope>
    <source>
        <strain evidence="3">FJAT-25496</strain>
    </source>
</reference>
<dbReference type="Gene3D" id="2.60.40.3830">
    <property type="match status" value="1"/>
</dbReference>
<accession>A0A5B8Z6H7</accession>
<feature type="signal peptide" evidence="1">
    <location>
        <begin position="1"/>
        <end position="17"/>
    </location>
</feature>
<dbReference type="KEGG" id="bda:FSZ17_06900"/>
<evidence type="ECO:0000313" key="3">
    <source>
        <dbReference type="Proteomes" id="UP000321555"/>
    </source>
</evidence>
<keyword evidence="1" id="KW-0732">Signal</keyword>